<evidence type="ECO:0000313" key="2">
    <source>
        <dbReference type="EMBL" id="RGK54712.1"/>
    </source>
</evidence>
<keyword evidence="3" id="KW-1185">Reference proteome</keyword>
<proteinExistence type="predicted"/>
<dbReference type="RefSeq" id="WP_117673119.1">
    <property type="nucleotide sequence ID" value="NZ_CABOGR010000018.1"/>
</dbReference>
<comment type="caution">
    <text evidence="2">The sequence shown here is derived from an EMBL/GenBank/DDBJ whole genome shotgun (WGS) entry which is preliminary data.</text>
</comment>
<dbReference type="Proteomes" id="UP000260862">
    <property type="component" value="Unassembled WGS sequence"/>
</dbReference>
<sequence length="227" mass="26295">MQKNKFNQSIEDINDFFSLLEFIDSIETYKNTKLKNPTIPSSLLVTSTHQKCMRSHAVLMLYNIVEATVVECILAIFDSIKDDHLKYHELEDSLRDQWLRSMMTTSDTIKTRIARTKEIIGNINSDIFFNNAIGRFNGNVDLRTILNVCKDFKLQLRSIPNKDEVATTLKAIKDARNHLAHGDVSYSNFGSNILLSDIVKYKTHTLNFLSFFINRVEEYISNKEYKK</sequence>
<dbReference type="AlphaFoldDB" id="A0A3E4MZD0"/>
<protein>
    <recommendedName>
        <fullName evidence="1">MAE-28990/MAE-18760-like HEPN domain-containing protein</fullName>
    </recommendedName>
</protein>
<accession>A0A3E4MZD0</accession>
<evidence type="ECO:0000259" key="1">
    <source>
        <dbReference type="Pfam" id="PF18737"/>
    </source>
</evidence>
<organism evidence="2 3">
    <name type="scientific">Phocaeicola plebeius</name>
    <dbReference type="NCBI Taxonomy" id="310297"/>
    <lineage>
        <taxon>Bacteria</taxon>
        <taxon>Pseudomonadati</taxon>
        <taxon>Bacteroidota</taxon>
        <taxon>Bacteroidia</taxon>
        <taxon>Bacteroidales</taxon>
        <taxon>Bacteroidaceae</taxon>
        <taxon>Phocaeicola</taxon>
    </lineage>
</organism>
<gene>
    <name evidence="2" type="ORF">DXD04_10460</name>
</gene>
<name>A0A3E4MZD0_9BACT</name>
<dbReference type="InterPro" id="IPR040788">
    <property type="entry name" value="HEPN_MAE_28990"/>
</dbReference>
<reference evidence="2 3" key="1">
    <citation type="submission" date="2018-08" db="EMBL/GenBank/DDBJ databases">
        <title>A genome reference for cultivated species of the human gut microbiota.</title>
        <authorList>
            <person name="Zou Y."/>
            <person name="Xue W."/>
            <person name="Luo G."/>
        </authorList>
    </citation>
    <scope>NUCLEOTIDE SEQUENCE [LARGE SCALE GENOMIC DNA]</scope>
    <source>
        <strain evidence="2 3">TF10-3AC</strain>
    </source>
</reference>
<dbReference type="EMBL" id="QSQT01000018">
    <property type="protein sequence ID" value="RGK54712.1"/>
    <property type="molecule type" value="Genomic_DNA"/>
</dbReference>
<feature type="domain" description="MAE-28990/MAE-18760-like HEPN" evidence="1">
    <location>
        <begin position="33"/>
        <end position="225"/>
    </location>
</feature>
<evidence type="ECO:0000313" key="3">
    <source>
        <dbReference type="Proteomes" id="UP000260862"/>
    </source>
</evidence>
<dbReference type="Pfam" id="PF18737">
    <property type="entry name" value="HEPN_MAE_28990"/>
    <property type="match status" value="1"/>
</dbReference>